<dbReference type="OrthoDB" id="671595at2759"/>
<dbReference type="STRING" id="102285.A0A0R3TGL9"/>
<dbReference type="InterPro" id="IPR036186">
    <property type="entry name" value="Serpin_sf"/>
</dbReference>
<dbReference type="InterPro" id="IPR042185">
    <property type="entry name" value="Serpin_sf_2"/>
</dbReference>
<dbReference type="GO" id="GO:0005615">
    <property type="term" value="C:extracellular space"/>
    <property type="evidence" value="ECO:0007669"/>
    <property type="project" value="InterPro"/>
</dbReference>
<dbReference type="PANTHER" id="PTHR11461">
    <property type="entry name" value="SERINE PROTEASE INHIBITOR, SERPIN"/>
    <property type="match status" value="1"/>
</dbReference>
<dbReference type="Gene3D" id="3.30.497.10">
    <property type="entry name" value="Antithrombin, subunit I, domain 2"/>
    <property type="match status" value="1"/>
</dbReference>
<dbReference type="PROSITE" id="PS00284">
    <property type="entry name" value="SERPIN"/>
    <property type="match status" value="1"/>
</dbReference>
<dbReference type="SMART" id="SM00093">
    <property type="entry name" value="SERPIN"/>
    <property type="match status" value="1"/>
</dbReference>
<dbReference type="CDD" id="cd00172">
    <property type="entry name" value="serpin"/>
    <property type="match status" value="1"/>
</dbReference>
<evidence type="ECO:0000313" key="4">
    <source>
        <dbReference type="EMBL" id="VDO02066.1"/>
    </source>
</evidence>
<name>A0A0R3TGL9_RODNA</name>
<evidence type="ECO:0000313" key="5">
    <source>
        <dbReference type="Proteomes" id="UP000278807"/>
    </source>
</evidence>
<dbReference type="PANTHER" id="PTHR11461:SF211">
    <property type="entry name" value="GH10112P-RELATED"/>
    <property type="match status" value="1"/>
</dbReference>
<gene>
    <name evidence="4" type="ORF">HNAJ_LOCUS6206</name>
</gene>
<keyword evidence="5" id="KW-1185">Reference proteome</keyword>
<dbReference type="InterPro" id="IPR023796">
    <property type="entry name" value="Serpin_dom"/>
</dbReference>
<dbReference type="Gene3D" id="2.30.39.10">
    <property type="entry name" value="Alpha-1-antitrypsin, domain 1"/>
    <property type="match status" value="1"/>
</dbReference>
<evidence type="ECO:0000259" key="3">
    <source>
        <dbReference type="SMART" id="SM00093"/>
    </source>
</evidence>
<feature type="domain" description="Serpin" evidence="3">
    <location>
        <begin position="1"/>
        <end position="343"/>
    </location>
</feature>
<accession>A0A0R3TGL9</accession>
<dbReference type="Pfam" id="PF00079">
    <property type="entry name" value="Serpin"/>
    <property type="match status" value="1"/>
</dbReference>
<organism evidence="6">
    <name type="scientific">Rodentolepis nana</name>
    <name type="common">Dwarf tapeworm</name>
    <name type="synonym">Hymenolepis nana</name>
    <dbReference type="NCBI Taxonomy" id="102285"/>
    <lineage>
        <taxon>Eukaryota</taxon>
        <taxon>Metazoa</taxon>
        <taxon>Spiralia</taxon>
        <taxon>Lophotrochozoa</taxon>
        <taxon>Platyhelminthes</taxon>
        <taxon>Cestoda</taxon>
        <taxon>Eucestoda</taxon>
        <taxon>Cyclophyllidea</taxon>
        <taxon>Hymenolepididae</taxon>
        <taxon>Rodentolepis</taxon>
    </lineage>
</organism>
<sequence length="346" mass="38909">MSIYSSLALALCGASDKTYQDIAQTLNFETAHLQELGDRLAEVKTGDKLDTLKLANGVFCDAGLEVNPLFTSDVQTYFHAEGKQVDFVSNCEEARQYINGWIEEHTEEKIKGLLSSDSIDNSIRFVLVNAIYFKGTWKKVFDRDDTHDAPFYTLDGKKVTVPMMETHGVYEIYFCSEINATCAKIPFKTCHMLLVVPKDKKGLPRLLKHLLDIRHREHFEALFKSSNYNEVRYDLLLPKFKLGANGKGMDLKEIVSGMGAASMFDPNEAKFERITTKERLCVSAMVHKAMIEVNEEGAEAVAATKVWGVFLSKNPCINADHPFLFFIVTDNGFPVFAGHVINPLEE</sequence>
<dbReference type="SUPFAM" id="SSF56574">
    <property type="entry name" value="Serpins"/>
    <property type="match status" value="1"/>
</dbReference>
<reference evidence="4 5" key="2">
    <citation type="submission" date="2018-11" db="EMBL/GenBank/DDBJ databases">
        <authorList>
            <consortium name="Pathogen Informatics"/>
        </authorList>
    </citation>
    <scope>NUCLEOTIDE SEQUENCE [LARGE SCALE GENOMIC DNA]</scope>
</reference>
<proteinExistence type="inferred from homology"/>
<dbReference type="GO" id="GO:0004867">
    <property type="term" value="F:serine-type endopeptidase inhibitor activity"/>
    <property type="evidence" value="ECO:0007669"/>
    <property type="project" value="InterPro"/>
</dbReference>
<dbReference type="InterPro" id="IPR042178">
    <property type="entry name" value="Serpin_sf_1"/>
</dbReference>
<dbReference type="InterPro" id="IPR000215">
    <property type="entry name" value="Serpin_fam"/>
</dbReference>
<evidence type="ECO:0000256" key="2">
    <source>
        <dbReference type="RuleBase" id="RU000411"/>
    </source>
</evidence>
<reference evidence="6" key="1">
    <citation type="submission" date="2017-02" db="UniProtKB">
        <authorList>
            <consortium name="WormBaseParasite"/>
        </authorList>
    </citation>
    <scope>IDENTIFICATION</scope>
</reference>
<dbReference type="InterPro" id="IPR023795">
    <property type="entry name" value="Serpin_CS"/>
</dbReference>
<dbReference type="Proteomes" id="UP000278807">
    <property type="component" value="Unassembled WGS sequence"/>
</dbReference>
<evidence type="ECO:0000256" key="1">
    <source>
        <dbReference type="ARBA" id="ARBA00009500"/>
    </source>
</evidence>
<evidence type="ECO:0000313" key="6">
    <source>
        <dbReference type="WBParaSite" id="HNAJ_0000621001-mRNA-1"/>
    </source>
</evidence>
<dbReference type="EMBL" id="UZAE01006329">
    <property type="protein sequence ID" value="VDO02066.1"/>
    <property type="molecule type" value="Genomic_DNA"/>
</dbReference>
<dbReference type="AlphaFoldDB" id="A0A0R3TGL9"/>
<protein>
    <submittedName>
        <fullName evidence="6">SERPIN domain-containing protein</fullName>
    </submittedName>
</protein>
<comment type="similarity">
    <text evidence="1 2">Belongs to the serpin family.</text>
</comment>
<dbReference type="WBParaSite" id="HNAJ_0000621001-mRNA-1">
    <property type="protein sequence ID" value="HNAJ_0000621001-mRNA-1"/>
    <property type="gene ID" value="HNAJ_0000621001"/>
</dbReference>